<accession>A0A3M3J921</accession>
<evidence type="ECO:0000313" key="2">
    <source>
        <dbReference type="Proteomes" id="UP000271468"/>
    </source>
</evidence>
<name>A0A3M3J921_9PSED</name>
<proteinExistence type="predicted"/>
<organism evidence="1 2">
    <name type="scientific">Pseudomonas syringae pv. coriandricola</name>
    <dbReference type="NCBI Taxonomy" id="264453"/>
    <lineage>
        <taxon>Bacteria</taxon>
        <taxon>Pseudomonadati</taxon>
        <taxon>Pseudomonadota</taxon>
        <taxon>Gammaproteobacteria</taxon>
        <taxon>Pseudomonadales</taxon>
        <taxon>Pseudomonadaceae</taxon>
        <taxon>Pseudomonas</taxon>
    </lineage>
</organism>
<reference evidence="1 2" key="1">
    <citation type="submission" date="2018-08" db="EMBL/GenBank/DDBJ databases">
        <title>Recombination of ecologically and evolutionarily significant loci maintains genetic cohesion in the Pseudomonas syringae species complex.</title>
        <authorList>
            <person name="Dillon M."/>
            <person name="Thakur S."/>
            <person name="Almeida R.N.D."/>
            <person name="Weir B.S."/>
            <person name="Guttman D.S."/>
        </authorList>
    </citation>
    <scope>NUCLEOTIDE SEQUENCE [LARGE SCALE GENOMIC DNA]</scope>
    <source>
        <strain evidence="1 2">ICMP 12341</strain>
    </source>
</reference>
<gene>
    <name evidence="1" type="ORF">ALQ65_200288</name>
</gene>
<dbReference type="RefSeq" id="WP_054086187.1">
    <property type="nucleotide sequence ID" value="NZ_RBOV01000370.1"/>
</dbReference>
<evidence type="ECO:0000313" key="1">
    <source>
        <dbReference type="EMBL" id="RMN07288.1"/>
    </source>
</evidence>
<dbReference type="AlphaFoldDB" id="A0A3M3J921"/>
<dbReference type="Proteomes" id="UP000271468">
    <property type="component" value="Unassembled WGS sequence"/>
</dbReference>
<dbReference type="EMBL" id="RBOV01000370">
    <property type="protein sequence ID" value="RMN07288.1"/>
    <property type="molecule type" value="Genomic_DNA"/>
</dbReference>
<protein>
    <submittedName>
        <fullName evidence="1">Uncharacterized protein</fullName>
    </submittedName>
</protein>
<comment type="caution">
    <text evidence="1">The sequence shown here is derived from an EMBL/GenBank/DDBJ whole genome shotgun (WGS) entry which is preliminary data.</text>
</comment>
<sequence>MTATVTPIKHVITNCSRCETWITDGQSTVTITVAKETWYGLRGEMAEVEVENAKVALLFCSHCAYRYDFTRIAVGRSRTEEDEVIIELAEEAEIEASREAAAKEMLVSPDRLSAEQVRGWILEQQYKELEAEGFFDHIQG</sequence>